<dbReference type="SUPFAM" id="SSF54523">
    <property type="entry name" value="Pili subunits"/>
    <property type="match status" value="1"/>
</dbReference>
<organism evidence="2 3">
    <name type="scientific">Candidatus Lloydbacteria bacterium RIFCSPHIGHO2_02_FULL_51_22</name>
    <dbReference type="NCBI Taxonomy" id="1798663"/>
    <lineage>
        <taxon>Bacteria</taxon>
        <taxon>Candidatus Lloydiibacteriota</taxon>
    </lineage>
</organism>
<dbReference type="NCBIfam" id="TIGR02532">
    <property type="entry name" value="IV_pilin_GFxxxE"/>
    <property type="match status" value="1"/>
</dbReference>
<dbReference type="InterPro" id="IPR000983">
    <property type="entry name" value="Bac_GSPG_pilin"/>
</dbReference>
<dbReference type="GO" id="GO:0015628">
    <property type="term" value="P:protein secretion by the type II secretion system"/>
    <property type="evidence" value="ECO:0007669"/>
    <property type="project" value="InterPro"/>
</dbReference>
<dbReference type="InterPro" id="IPR012902">
    <property type="entry name" value="N_methyl_site"/>
</dbReference>
<dbReference type="Proteomes" id="UP000178099">
    <property type="component" value="Unassembled WGS sequence"/>
</dbReference>
<dbReference type="PRINTS" id="PR00813">
    <property type="entry name" value="BCTERIALGSPG"/>
</dbReference>
<dbReference type="Pfam" id="PF07963">
    <property type="entry name" value="N_methyl"/>
    <property type="match status" value="1"/>
</dbReference>
<evidence type="ECO:0000313" key="2">
    <source>
        <dbReference type="EMBL" id="OGZ10588.1"/>
    </source>
</evidence>
<evidence type="ECO:0000256" key="1">
    <source>
        <dbReference type="ARBA" id="ARBA00022481"/>
    </source>
</evidence>
<dbReference type="PROSITE" id="PS00409">
    <property type="entry name" value="PROKAR_NTER_METHYL"/>
    <property type="match status" value="1"/>
</dbReference>
<accession>A0A1G2DCR9</accession>
<proteinExistence type="predicted"/>
<dbReference type="EMBL" id="MHLN01000036">
    <property type="protein sequence ID" value="OGZ10588.1"/>
    <property type="molecule type" value="Genomic_DNA"/>
</dbReference>
<comment type="caution">
    <text evidence="2">The sequence shown here is derived from an EMBL/GenBank/DDBJ whole genome shotgun (WGS) entry which is preliminary data.</text>
</comment>
<protein>
    <recommendedName>
        <fullName evidence="4">Type II secretion system protein GspG C-terminal domain-containing protein</fullName>
    </recommendedName>
</protein>
<dbReference type="GO" id="GO:0015627">
    <property type="term" value="C:type II protein secretion system complex"/>
    <property type="evidence" value="ECO:0007669"/>
    <property type="project" value="InterPro"/>
</dbReference>
<evidence type="ECO:0008006" key="4">
    <source>
        <dbReference type="Google" id="ProtNLM"/>
    </source>
</evidence>
<gene>
    <name evidence="2" type="ORF">A3D67_01895</name>
</gene>
<name>A0A1G2DCR9_9BACT</name>
<evidence type="ECO:0000313" key="3">
    <source>
        <dbReference type="Proteomes" id="UP000178099"/>
    </source>
</evidence>
<dbReference type="PANTHER" id="PTHR30093">
    <property type="entry name" value="GENERAL SECRETION PATHWAY PROTEIN G"/>
    <property type="match status" value="1"/>
</dbReference>
<reference evidence="2 3" key="1">
    <citation type="journal article" date="2016" name="Nat. Commun.">
        <title>Thousands of microbial genomes shed light on interconnected biogeochemical processes in an aquifer system.</title>
        <authorList>
            <person name="Anantharaman K."/>
            <person name="Brown C.T."/>
            <person name="Hug L.A."/>
            <person name="Sharon I."/>
            <person name="Castelle C.J."/>
            <person name="Probst A.J."/>
            <person name="Thomas B.C."/>
            <person name="Singh A."/>
            <person name="Wilkins M.J."/>
            <person name="Karaoz U."/>
            <person name="Brodie E.L."/>
            <person name="Williams K.H."/>
            <person name="Hubbard S.S."/>
            <person name="Banfield J.F."/>
        </authorList>
    </citation>
    <scope>NUCLEOTIDE SEQUENCE [LARGE SCALE GENOMIC DNA]</scope>
</reference>
<dbReference type="AlphaFoldDB" id="A0A1G2DCR9"/>
<keyword evidence="1" id="KW-0488">Methylation</keyword>
<sequence length="153" mass="16364">MHKKGFTLIELLVVIAIISILASVVLASLNTAREKSRDAKRVSDVKQIQLALEYYFDDNGQYPTELTTTTLVTPGYLPVVPVPPVGTGEAAYLYAGLKTGCIDYHLGTTLENAGHDTLESDSDAAADDVSALECLPTEGVDFSGVDTVFDVKP</sequence>
<dbReference type="Gene3D" id="3.30.700.10">
    <property type="entry name" value="Glycoprotein, Type 4 Pilin"/>
    <property type="match status" value="1"/>
</dbReference>
<dbReference type="InterPro" id="IPR045584">
    <property type="entry name" value="Pilin-like"/>
</dbReference>